<evidence type="ECO:0000313" key="3">
    <source>
        <dbReference type="Proteomes" id="UP001061361"/>
    </source>
</evidence>
<dbReference type="Pfam" id="PF01966">
    <property type="entry name" value="HD"/>
    <property type="match status" value="1"/>
</dbReference>
<proteinExistence type="predicted"/>
<dbReference type="InterPro" id="IPR003607">
    <property type="entry name" value="HD/PDEase_dom"/>
</dbReference>
<name>A0ABM8ANJ6_9BACT</name>
<dbReference type="SUPFAM" id="SSF109604">
    <property type="entry name" value="HD-domain/PDEase-like"/>
    <property type="match status" value="1"/>
</dbReference>
<dbReference type="Gene3D" id="1.10.3210.10">
    <property type="entry name" value="Hypothetical protein af1432"/>
    <property type="match status" value="1"/>
</dbReference>
<sequence length="267" mass="29882">MDLDRHVAGFRAFADTHLNGEETNDYNIRLKREHSLNVLANSRAIVQSEDIAGRTGELAVLASLYHDIGRFPQFARFGTYKDADSMHHGRLGVLTLRKLSLPDDVSATEWRLIRAAVGLHNAKTVNPSINGALRTLVDVVRDADKVDIFAVILDHLSVRDNSQGVVIHSLEEHPTRYTVPVYETIVSGTPCDYGSLRYSNDFILLLLGWLFSLSFLSSLDMLSRRGLVDKAFSLLPDDARIKALEQKVHALIHYKNQSPLARTDLKP</sequence>
<organism evidence="2 3">
    <name type="scientific">Pseudodesulfovibrio portus</name>
    <dbReference type="NCBI Taxonomy" id="231439"/>
    <lineage>
        <taxon>Bacteria</taxon>
        <taxon>Pseudomonadati</taxon>
        <taxon>Thermodesulfobacteriota</taxon>
        <taxon>Desulfovibrionia</taxon>
        <taxon>Desulfovibrionales</taxon>
        <taxon>Desulfovibrionaceae</taxon>
    </lineage>
</organism>
<protein>
    <submittedName>
        <fullName evidence="2">HD family phosphohydrolase</fullName>
    </submittedName>
</protein>
<evidence type="ECO:0000259" key="1">
    <source>
        <dbReference type="Pfam" id="PF01966"/>
    </source>
</evidence>
<dbReference type="InterPro" id="IPR006674">
    <property type="entry name" value="HD_domain"/>
</dbReference>
<dbReference type="Proteomes" id="UP001061361">
    <property type="component" value="Chromosome"/>
</dbReference>
<dbReference type="RefSeq" id="WP_264982946.1">
    <property type="nucleotide sequence ID" value="NZ_AP026708.1"/>
</dbReference>
<dbReference type="EMBL" id="AP026708">
    <property type="protein sequence ID" value="BDQ32886.1"/>
    <property type="molecule type" value="Genomic_DNA"/>
</dbReference>
<gene>
    <name evidence="2" type="ORF">JCM14722_04280</name>
</gene>
<accession>A0ABM8ANJ6</accession>
<keyword evidence="3" id="KW-1185">Reference proteome</keyword>
<dbReference type="CDD" id="cd00077">
    <property type="entry name" value="HDc"/>
    <property type="match status" value="1"/>
</dbReference>
<reference evidence="2" key="1">
    <citation type="submission" date="2022-08" db="EMBL/GenBank/DDBJ databases">
        <title>Genome Sequence of the sulphate-reducing bacterium, Pseudodesulfovibrio portus JCM14722.</title>
        <authorList>
            <person name="Kondo R."/>
            <person name="Kataoka T."/>
        </authorList>
    </citation>
    <scope>NUCLEOTIDE SEQUENCE</scope>
    <source>
        <strain evidence="2">JCM 14722</strain>
    </source>
</reference>
<evidence type="ECO:0000313" key="2">
    <source>
        <dbReference type="EMBL" id="BDQ32886.1"/>
    </source>
</evidence>
<feature type="domain" description="HD" evidence="1">
    <location>
        <begin position="33"/>
        <end position="147"/>
    </location>
</feature>